<dbReference type="AlphaFoldDB" id="A0AAD2HU66"/>
<evidence type="ECO:0000313" key="3">
    <source>
        <dbReference type="Proteomes" id="UP001295794"/>
    </source>
</evidence>
<protein>
    <submittedName>
        <fullName evidence="2">Uncharacterized protein</fullName>
    </submittedName>
</protein>
<evidence type="ECO:0000313" key="2">
    <source>
        <dbReference type="EMBL" id="CAK5282238.1"/>
    </source>
</evidence>
<reference evidence="2" key="1">
    <citation type="submission" date="2023-11" db="EMBL/GenBank/DDBJ databases">
        <authorList>
            <person name="De Vega J J."/>
            <person name="De Vega J J."/>
        </authorList>
    </citation>
    <scope>NUCLEOTIDE SEQUENCE</scope>
</reference>
<name>A0AAD2HU66_9AGAR</name>
<gene>
    <name evidence="1" type="ORF">MYCIT1_LOCUS33822</name>
    <name evidence="2" type="ORF">MYCIT1_LOCUS33828</name>
</gene>
<evidence type="ECO:0000313" key="1">
    <source>
        <dbReference type="EMBL" id="CAK5282235.1"/>
    </source>
</evidence>
<dbReference type="EMBL" id="CAVNYO010000449">
    <property type="protein sequence ID" value="CAK5282238.1"/>
    <property type="molecule type" value="Genomic_DNA"/>
</dbReference>
<sequence length="226" mass="24274">MKGLPAATAHRASLAGYLAELARKFPGVKGIERTPRQYEVELCKMRITTEELAQEKLKVGALAIHTRDHIANRIEDQASGTIGCASPTPGSTVSAPPTAPIPDGGDYVPTTEELAQLRTILEQVIRAAQPDTPEGRATYAGQVAKWQSDNRATQAAGMLRIESTGFPLEPGAVIPGSGECWRCAMSAHAVESAKVWSLTKNANSKQSVIDGFVLDEARCWSLRRLP</sequence>
<comment type="caution">
    <text evidence="2">The sequence shown here is derived from an EMBL/GenBank/DDBJ whole genome shotgun (WGS) entry which is preliminary data.</text>
</comment>
<accession>A0AAD2HU66</accession>
<organism evidence="2 3">
    <name type="scientific">Mycena citricolor</name>
    <dbReference type="NCBI Taxonomy" id="2018698"/>
    <lineage>
        <taxon>Eukaryota</taxon>
        <taxon>Fungi</taxon>
        <taxon>Dikarya</taxon>
        <taxon>Basidiomycota</taxon>
        <taxon>Agaricomycotina</taxon>
        <taxon>Agaricomycetes</taxon>
        <taxon>Agaricomycetidae</taxon>
        <taxon>Agaricales</taxon>
        <taxon>Marasmiineae</taxon>
        <taxon>Mycenaceae</taxon>
        <taxon>Mycena</taxon>
    </lineage>
</organism>
<dbReference type="Proteomes" id="UP001295794">
    <property type="component" value="Unassembled WGS sequence"/>
</dbReference>
<dbReference type="EMBL" id="CAVNYO010000448">
    <property type="protein sequence ID" value="CAK5282235.1"/>
    <property type="molecule type" value="Genomic_DNA"/>
</dbReference>
<proteinExistence type="predicted"/>
<keyword evidence="3" id="KW-1185">Reference proteome</keyword>